<sequence>MILINRTVLTDRLYVAVDLDDPQRAPLAVAERSKSAWQVTAYGAEVVGRYAQRRHAVAKMLRTAADVARQPHLTRLRTDRVLGAVTENSTILEECPW</sequence>
<evidence type="ECO:0000313" key="2">
    <source>
        <dbReference type="Proteomes" id="UP000680866"/>
    </source>
</evidence>
<accession>A0A810MVA5</accession>
<dbReference type="KEGG" id="pry:Prubr_21020"/>
<evidence type="ECO:0000313" key="1">
    <source>
        <dbReference type="EMBL" id="BCJ65081.1"/>
    </source>
</evidence>
<dbReference type="Proteomes" id="UP000680866">
    <property type="component" value="Chromosome"/>
</dbReference>
<keyword evidence="2" id="KW-1185">Reference proteome</keyword>
<dbReference type="AlphaFoldDB" id="A0A810MVA5"/>
<proteinExistence type="predicted"/>
<organism evidence="1 2">
    <name type="scientific">Polymorphospora rubra</name>
    <dbReference type="NCBI Taxonomy" id="338584"/>
    <lineage>
        <taxon>Bacteria</taxon>
        <taxon>Bacillati</taxon>
        <taxon>Actinomycetota</taxon>
        <taxon>Actinomycetes</taxon>
        <taxon>Micromonosporales</taxon>
        <taxon>Micromonosporaceae</taxon>
        <taxon>Polymorphospora</taxon>
    </lineage>
</organism>
<name>A0A810MVA5_9ACTN</name>
<dbReference type="RefSeq" id="WP_212824307.1">
    <property type="nucleotide sequence ID" value="NZ_AP023359.1"/>
</dbReference>
<protein>
    <submittedName>
        <fullName evidence="1">Uncharacterized protein</fullName>
    </submittedName>
</protein>
<reference evidence="1" key="1">
    <citation type="submission" date="2020-08" db="EMBL/GenBank/DDBJ databases">
        <title>Whole genome shotgun sequence of Polymorphospora rubra NBRC 101157.</title>
        <authorList>
            <person name="Komaki H."/>
            <person name="Tamura T."/>
        </authorList>
    </citation>
    <scope>NUCLEOTIDE SEQUENCE</scope>
    <source>
        <strain evidence="1">NBRC 101157</strain>
    </source>
</reference>
<dbReference type="EMBL" id="AP023359">
    <property type="protein sequence ID" value="BCJ65081.1"/>
    <property type="molecule type" value="Genomic_DNA"/>
</dbReference>
<gene>
    <name evidence="1" type="ORF">Prubr_21020</name>
</gene>